<dbReference type="EMBL" id="CP047895">
    <property type="protein sequence ID" value="QHL91312.1"/>
    <property type="molecule type" value="Genomic_DNA"/>
</dbReference>
<feature type="transmembrane region" description="Helical" evidence="2">
    <location>
        <begin position="6"/>
        <end position="22"/>
    </location>
</feature>
<feature type="compositionally biased region" description="Pro residues" evidence="1">
    <location>
        <begin position="362"/>
        <end position="371"/>
    </location>
</feature>
<dbReference type="RefSeq" id="WP_160593242.1">
    <property type="nucleotide sequence ID" value="NZ_CP047895.1"/>
</dbReference>
<dbReference type="KEGG" id="schy:GVO57_11415"/>
<dbReference type="InterPro" id="IPR052173">
    <property type="entry name" value="Beta-lactam_resp_regulator"/>
</dbReference>
<reference evidence="4 5" key="1">
    <citation type="submission" date="2020-01" db="EMBL/GenBank/DDBJ databases">
        <title>Sphingomonas sp. C33 whole genome sequece.</title>
        <authorList>
            <person name="Park C."/>
        </authorList>
    </citation>
    <scope>NUCLEOTIDE SEQUENCE [LARGE SCALE GENOMIC DNA]</scope>
    <source>
        <strain evidence="4 5">C33</strain>
    </source>
</reference>
<name>A0A7Z2NX13_9SPHN</name>
<proteinExistence type="predicted"/>
<accession>A0A7Z2NX13</accession>
<keyword evidence="5" id="KW-1185">Reference proteome</keyword>
<gene>
    <name evidence="4" type="ORF">GVO57_11415</name>
</gene>
<feature type="compositionally biased region" description="Pro residues" evidence="1">
    <location>
        <begin position="380"/>
        <end position="390"/>
    </location>
</feature>
<keyword evidence="2" id="KW-0472">Membrane</keyword>
<evidence type="ECO:0000313" key="4">
    <source>
        <dbReference type="EMBL" id="QHL91312.1"/>
    </source>
</evidence>
<dbReference type="InterPro" id="IPR008756">
    <property type="entry name" value="Peptidase_M56"/>
</dbReference>
<evidence type="ECO:0000256" key="2">
    <source>
        <dbReference type="SAM" id="Phobius"/>
    </source>
</evidence>
<feature type="transmembrane region" description="Helical" evidence="2">
    <location>
        <begin position="287"/>
        <end position="310"/>
    </location>
</feature>
<sequence length="525" mass="54902">MTGWLVEALAASALLMIAVLVVRRPVAARFGPHAAYALWLLPALRLVLPPLPAELTLWPALAPAPLATALPGALPVELVFVAVPEAAQPLDNGPGTAGTLLAVWALGALIFLAVHLWRYRSFLAAMRRMGVELPRLDHGGIEVWASAAAPGPFAAGIFAKSIVLPIDWRQRFTPAELHLALAHEAAHHRRHDMSANLAALAVLALHWWNPIAHYAYRAFRLDQELACDAAVLAGAGPDMRVAYGRAMLKSARGRLPAAACGLGAGDDLKRRLKMMATYRPDARRARIGTLVVALAVGGGLALTASGGLAAETGSTVERRVQTALLAPPAPPAPPAAEGTTPVPRAPAPRWTADTGVAVAAAPPAPQPPAVPEAPAAGAAPPAPPAPPVPPREVLSFLRQNGQTTVAIIGDPAFMSGAAMPRIQIRMAGLGDCARPATEARDAQSGDAKAGDAKANSGEVRKRCFVLRSDLGDRVRAAETRVAVLAALEQARTALAARDDEDWGRRARAEALQSIDQQIARLKAGK</sequence>
<organism evidence="4 5">
    <name type="scientific">Sphingomonas changnyeongensis</name>
    <dbReference type="NCBI Taxonomy" id="2698679"/>
    <lineage>
        <taxon>Bacteria</taxon>
        <taxon>Pseudomonadati</taxon>
        <taxon>Pseudomonadota</taxon>
        <taxon>Alphaproteobacteria</taxon>
        <taxon>Sphingomonadales</taxon>
        <taxon>Sphingomonadaceae</taxon>
        <taxon>Sphingomonas</taxon>
    </lineage>
</organism>
<feature type="transmembrane region" description="Helical" evidence="2">
    <location>
        <begin position="34"/>
        <end position="51"/>
    </location>
</feature>
<dbReference type="PANTHER" id="PTHR34978:SF3">
    <property type="entry name" value="SLR0241 PROTEIN"/>
    <property type="match status" value="1"/>
</dbReference>
<feature type="domain" description="Peptidase M56" evidence="3">
    <location>
        <begin position="9"/>
        <end position="275"/>
    </location>
</feature>
<dbReference type="CDD" id="cd07341">
    <property type="entry name" value="M56_BlaR1_MecR1_like"/>
    <property type="match status" value="1"/>
</dbReference>
<keyword evidence="2" id="KW-0812">Transmembrane</keyword>
<feature type="region of interest" description="Disordered" evidence="1">
    <location>
        <begin position="326"/>
        <end position="392"/>
    </location>
</feature>
<evidence type="ECO:0000313" key="5">
    <source>
        <dbReference type="Proteomes" id="UP000464468"/>
    </source>
</evidence>
<dbReference type="Pfam" id="PF05569">
    <property type="entry name" value="Peptidase_M56"/>
    <property type="match status" value="1"/>
</dbReference>
<dbReference type="PANTHER" id="PTHR34978">
    <property type="entry name" value="POSSIBLE SENSOR-TRANSDUCER PROTEIN BLAR"/>
    <property type="match status" value="1"/>
</dbReference>
<keyword evidence="2" id="KW-1133">Transmembrane helix</keyword>
<dbReference type="Proteomes" id="UP000464468">
    <property type="component" value="Chromosome"/>
</dbReference>
<protein>
    <recommendedName>
        <fullName evidence="3">Peptidase M56 domain-containing protein</fullName>
    </recommendedName>
</protein>
<feature type="transmembrane region" description="Helical" evidence="2">
    <location>
        <begin position="99"/>
        <end position="119"/>
    </location>
</feature>
<evidence type="ECO:0000259" key="3">
    <source>
        <dbReference type="Pfam" id="PF05569"/>
    </source>
</evidence>
<dbReference type="AlphaFoldDB" id="A0A7Z2NX13"/>
<evidence type="ECO:0000256" key="1">
    <source>
        <dbReference type="SAM" id="MobiDB-lite"/>
    </source>
</evidence>